<feature type="region of interest" description="Disordered" evidence="2">
    <location>
        <begin position="545"/>
        <end position="652"/>
    </location>
</feature>
<keyword evidence="1" id="KW-0677">Repeat</keyword>
<organism evidence="5">
    <name type="scientific">Vannella robusta</name>
    <dbReference type="NCBI Taxonomy" id="1487602"/>
    <lineage>
        <taxon>Eukaryota</taxon>
        <taxon>Amoebozoa</taxon>
        <taxon>Discosea</taxon>
        <taxon>Flabellinia</taxon>
        <taxon>Vannellidae</taxon>
        <taxon>Vannella</taxon>
    </lineage>
</organism>
<feature type="compositionally biased region" description="Low complexity" evidence="2">
    <location>
        <begin position="553"/>
        <end position="569"/>
    </location>
</feature>
<keyword evidence="3" id="KW-0732">Signal</keyword>
<feature type="chain" id="PRO_5030706565" description="HYR domain-containing protein" evidence="3">
    <location>
        <begin position="20"/>
        <end position="794"/>
    </location>
</feature>
<sequence>MKLLNFVCLVLSFVVLSYAQESLKISGGAFTVADDSVMFPGTDSCANTAFPEEEIILIYPNGQLTVNDAAVIGGEDTLNFQIQGVPAPLPAFHILFGSCTAGECGPFTDMSGDGSAITGLYADTQQVFGTTNLIFPLAVDFTLNAGEDLAIKLIFENYASGAMVLGDTTSGQVYRECRDSVSTGVLVVGSLNTVNAPIPAFAIANCQQIVQPSGTCTRTGVSSGTDSNECFATVLESNLLGTTGTVSLGDTPGVCPIELTTSGLIPSMQYPEGTTTLTDTVFELGSGNQIQCTTSLNVNDDQAPQVICPQSQTADPRFCQVVAPPFGVIENCPNPFISESFNSVGAPPPTFPEPGTYTVTILADDSSNPTVTCSYALTVPNAFTFPNCPVAPELANNDNQKCSAFINVENLVGAEDPACSGAVYTNYDPAGYDYPVGTTEFVAVSHAGMDVTNTCIFDIVVTDTQEPQIFCPSDIAVPQTEAGGARVLYPDPEIIDNCPSGVVISNNGFNSGDLFSVGDTTVTLTAGDDAGTTSCTFQVRVAAVEPGETPSQTPVNLPTITNTNTPTRTDFVSPQVSRDPVSPSFSSSDSRSPNPSISPSSSPFVIPPSDSPSPTGTPTPSRSSSPSSSPSGSPSPSESVIPPSDTPSPYIPSASATLTPLLEVVPFVQMGNSVMVEVLLPCKTSTCTLAEAEFYVNEFTIALDVSLSEVEFVNLHGNEVTFIVCDSVDTADLANQINAGTATGFEGVFVESMNFNAECDQTLRANQAFAAQVESSSAAVFFAGLLSVLSLLLL</sequence>
<feature type="compositionally biased region" description="Pro residues" evidence="2">
    <location>
        <begin position="605"/>
        <end position="617"/>
    </location>
</feature>
<feature type="signal peptide" evidence="3">
    <location>
        <begin position="1"/>
        <end position="19"/>
    </location>
</feature>
<proteinExistence type="predicted"/>
<feature type="compositionally biased region" description="Low complexity" evidence="2">
    <location>
        <begin position="618"/>
        <end position="643"/>
    </location>
</feature>
<dbReference type="EMBL" id="HBKP01021245">
    <property type="protein sequence ID" value="CAE2234756.1"/>
    <property type="molecule type" value="Transcribed_RNA"/>
</dbReference>
<evidence type="ECO:0000313" key="5">
    <source>
        <dbReference type="EMBL" id="CAE2234756.1"/>
    </source>
</evidence>
<dbReference type="PANTHER" id="PTHR24273">
    <property type="entry name" value="FI04643P-RELATED"/>
    <property type="match status" value="1"/>
</dbReference>
<reference evidence="5" key="1">
    <citation type="submission" date="2021-01" db="EMBL/GenBank/DDBJ databases">
        <authorList>
            <person name="Corre E."/>
            <person name="Pelletier E."/>
            <person name="Niang G."/>
            <person name="Scheremetjew M."/>
            <person name="Finn R."/>
            <person name="Kale V."/>
            <person name="Holt S."/>
            <person name="Cochrane G."/>
            <person name="Meng A."/>
            <person name="Brown T."/>
            <person name="Cohen L."/>
        </authorList>
    </citation>
    <scope>NUCLEOTIDE SEQUENCE</scope>
    <source>
        <strain evidence="5">DIVA3 518/3/11/1/6</strain>
    </source>
</reference>
<feature type="domain" description="HYR" evidence="4">
    <location>
        <begin position="462"/>
        <end position="543"/>
    </location>
</feature>
<dbReference type="Pfam" id="PF02494">
    <property type="entry name" value="HYR"/>
    <property type="match status" value="1"/>
</dbReference>
<accession>A0A7S4MPA5</accession>
<evidence type="ECO:0000256" key="1">
    <source>
        <dbReference type="ARBA" id="ARBA00022737"/>
    </source>
</evidence>
<evidence type="ECO:0000259" key="4">
    <source>
        <dbReference type="PROSITE" id="PS50825"/>
    </source>
</evidence>
<feature type="compositionally biased region" description="Low complexity" evidence="2">
    <location>
        <begin position="577"/>
        <end position="604"/>
    </location>
</feature>
<dbReference type="PROSITE" id="PS50825">
    <property type="entry name" value="HYR"/>
    <property type="match status" value="1"/>
</dbReference>
<evidence type="ECO:0000256" key="2">
    <source>
        <dbReference type="SAM" id="MobiDB-lite"/>
    </source>
</evidence>
<evidence type="ECO:0000256" key="3">
    <source>
        <dbReference type="SAM" id="SignalP"/>
    </source>
</evidence>
<dbReference type="InterPro" id="IPR003410">
    <property type="entry name" value="HYR_dom"/>
</dbReference>
<dbReference type="PANTHER" id="PTHR24273:SF32">
    <property type="entry name" value="HYALIN"/>
    <property type="match status" value="1"/>
</dbReference>
<dbReference type="AlphaFoldDB" id="A0A7S4MPA5"/>
<gene>
    <name evidence="5" type="ORF">VSP0166_LOCUS14920</name>
</gene>
<protein>
    <recommendedName>
        <fullName evidence="4">HYR domain-containing protein</fullName>
    </recommendedName>
</protein>
<name>A0A7S4MPA5_9EUKA</name>